<dbReference type="Pfam" id="PF08281">
    <property type="entry name" value="Sigma70_r4_2"/>
    <property type="match status" value="1"/>
</dbReference>
<keyword evidence="3" id="KW-0731">Sigma factor</keyword>
<feature type="domain" description="RNA polymerase sigma factor 70 region 4 type 2" evidence="7">
    <location>
        <begin position="103"/>
        <end position="154"/>
    </location>
</feature>
<dbReference type="GO" id="GO:0016987">
    <property type="term" value="F:sigma factor activity"/>
    <property type="evidence" value="ECO:0007669"/>
    <property type="project" value="UniProtKB-KW"/>
</dbReference>
<dbReference type="Gene3D" id="1.10.10.10">
    <property type="entry name" value="Winged helix-like DNA-binding domain superfamily/Winged helix DNA-binding domain"/>
    <property type="match status" value="1"/>
</dbReference>
<dbReference type="SUPFAM" id="SSF88659">
    <property type="entry name" value="Sigma3 and sigma4 domains of RNA polymerase sigma factors"/>
    <property type="match status" value="1"/>
</dbReference>
<evidence type="ECO:0000256" key="4">
    <source>
        <dbReference type="ARBA" id="ARBA00023125"/>
    </source>
</evidence>
<organism evidence="8 9">
    <name type="scientific">Virgisporangium ochraceum</name>
    <dbReference type="NCBI Taxonomy" id="65505"/>
    <lineage>
        <taxon>Bacteria</taxon>
        <taxon>Bacillati</taxon>
        <taxon>Actinomycetota</taxon>
        <taxon>Actinomycetes</taxon>
        <taxon>Micromonosporales</taxon>
        <taxon>Micromonosporaceae</taxon>
        <taxon>Virgisporangium</taxon>
    </lineage>
</organism>
<feature type="domain" description="RNA polymerase sigma-70 region 2" evidence="6">
    <location>
        <begin position="15"/>
        <end position="78"/>
    </location>
</feature>
<dbReference type="Gene3D" id="1.10.1740.10">
    <property type="match status" value="1"/>
</dbReference>
<dbReference type="InterPro" id="IPR013324">
    <property type="entry name" value="RNA_pol_sigma_r3/r4-like"/>
</dbReference>
<keyword evidence="5" id="KW-0804">Transcription</keyword>
<dbReference type="GO" id="GO:0003677">
    <property type="term" value="F:DNA binding"/>
    <property type="evidence" value="ECO:0007669"/>
    <property type="project" value="UniProtKB-KW"/>
</dbReference>
<comment type="similarity">
    <text evidence="1">Belongs to the sigma-70 factor family. ECF subfamily.</text>
</comment>
<sequence>MSRSDDEFHAFVAERLDRWRRSAYLLCGDWHLADDLVSQALVKLHRGWSKARIADNVDAYAQKVLTRCWLTERGRRWRQLERTYSDPPPRSYQPDDRVVDRLPLAALLRSLGPRQRAVLILRFYLDHSVEETAEILGVSPGTIKSQSARALEQLRIGTPR</sequence>
<dbReference type="Pfam" id="PF04542">
    <property type="entry name" value="Sigma70_r2"/>
    <property type="match status" value="1"/>
</dbReference>
<evidence type="ECO:0000256" key="1">
    <source>
        <dbReference type="ARBA" id="ARBA00010641"/>
    </source>
</evidence>
<keyword evidence="2" id="KW-0805">Transcription regulation</keyword>
<dbReference type="AlphaFoldDB" id="A0A8J4A0W4"/>
<keyword evidence="4" id="KW-0238">DNA-binding</keyword>
<reference evidence="8" key="1">
    <citation type="submission" date="2021-01" db="EMBL/GenBank/DDBJ databases">
        <title>Whole genome shotgun sequence of Virgisporangium ochraceum NBRC 16418.</title>
        <authorList>
            <person name="Komaki H."/>
            <person name="Tamura T."/>
        </authorList>
    </citation>
    <scope>NUCLEOTIDE SEQUENCE</scope>
    <source>
        <strain evidence="8">NBRC 16418</strain>
    </source>
</reference>
<evidence type="ECO:0000256" key="3">
    <source>
        <dbReference type="ARBA" id="ARBA00023082"/>
    </source>
</evidence>
<dbReference type="RefSeq" id="WP_203932400.1">
    <property type="nucleotide sequence ID" value="NZ_BOPH01000102.1"/>
</dbReference>
<dbReference type="InterPro" id="IPR007627">
    <property type="entry name" value="RNA_pol_sigma70_r2"/>
</dbReference>
<dbReference type="PANTHER" id="PTHR43133:SF50">
    <property type="entry name" value="ECF RNA POLYMERASE SIGMA FACTOR SIGM"/>
    <property type="match status" value="1"/>
</dbReference>
<dbReference type="GO" id="GO:0006352">
    <property type="term" value="P:DNA-templated transcription initiation"/>
    <property type="evidence" value="ECO:0007669"/>
    <property type="project" value="InterPro"/>
</dbReference>
<keyword evidence="9" id="KW-1185">Reference proteome</keyword>
<dbReference type="InterPro" id="IPR036388">
    <property type="entry name" value="WH-like_DNA-bd_sf"/>
</dbReference>
<evidence type="ECO:0000313" key="9">
    <source>
        <dbReference type="Proteomes" id="UP000635606"/>
    </source>
</evidence>
<proteinExistence type="inferred from homology"/>
<dbReference type="InterPro" id="IPR013325">
    <property type="entry name" value="RNA_pol_sigma_r2"/>
</dbReference>
<dbReference type="SUPFAM" id="SSF88946">
    <property type="entry name" value="Sigma2 domain of RNA polymerase sigma factors"/>
    <property type="match status" value="1"/>
</dbReference>
<gene>
    <name evidence="8" type="primary">rpoE_27</name>
    <name evidence="8" type="ORF">Voc01_074640</name>
</gene>
<name>A0A8J4A0W4_9ACTN</name>
<dbReference type="InterPro" id="IPR013249">
    <property type="entry name" value="RNA_pol_sigma70_r4_t2"/>
</dbReference>
<dbReference type="EMBL" id="BOPH01000102">
    <property type="protein sequence ID" value="GIJ72547.1"/>
    <property type="molecule type" value="Genomic_DNA"/>
</dbReference>
<protein>
    <submittedName>
        <fullName evidence="8">RNA polymerase sigma24 factor</fullName>
    </submittedName>
</protein>
<evidence type="ECO:0000256" key="5">
    <source>
        <dbReference type="ARBA" id="ARBA00023163"/>
    </source>
</evidence>
<evidence type="ECO:0000259" key="7">
    <source>
        <dbReference type="Pfam" id="PF08281"/>
    </source>
</evidence>
<dbReference type="PANTHER" id="PTHR43133">
    <property type="entry name" value="RNA POLYMERASE ECF-TYPE SIGMA FACTO"/>
    <property type="match status" value="1"/>
</dbReference>
<comment type="caution">
    <text evidence="8">The sequence shown here is derived from an EMBL/GenBank/DDBJ whole genome shotgun (WGS) entry which is preliminary data.</text>
</comment>
<evidence type="ECO:0000259" key="6">
    <source>
        <dbReference type="Pfam" id="PF04542"/>
    </source>
</evidence>
<accession>A0A8J4A0W4</accession>
<dbReference type="NCBIfam" id="TIGR02937">
    <property type="entry name" value="sigma70-ECF"/>
    <property type="match status" value="1"/>
</dbReference>
<evidence type="ECO:0000313" key="8">
    <source>
        <dbReference type="EMBL" id="GIJ72547.1"/>
    </source>
</evidence>
<dbReference type="InterPro" id="IPR039425">
    <property type="entry name" value="RNA_pol_sigma-70-like"/>
</dbReference>
<dbReference type="InterPro" id="IPR014284">
    <property type="entry name" value="RNA_pol_sigma-70_dom"/>
</dbReference>
<evidence type="ECO:0000256" key="2">
    <source>
        <dbReference type="ARBA" id="ARBA00023015"/>
    </source>
</evidence>
<dbReference type="Proteomes" id="UP000635606">
    <property type="component" value="Unassembled WGS sequence"/>
</dbReference>
<dbReference type="CDD" id="cd06171">
    <property type="entry name" value="Sigma70_r4"/>
    <property type="match status" value="1"/>
</dbReference>